<dbReference type="SMART" id="SM00966">
    <property type="entry name" value="SpoVT_AbrB"/>
    <property type="match status" value="1"/>
</dbReference>
<dbReference type="SUPFAM" id="SSF89447">
    <property type="entry name" value="AbrB/MazE/MraZ-like"/>
    <property type="match status" value="1"/>
</dbReference>
<dbReference type="GO" id="GO:0003677">
    <property type="term" value="F:DNA binding"/>
    <property type="evidence" value="ECO:0007669"/>
    <property type="project" value="InterPro"/>
</dbReference>
<keyword evidence="3" id="KW-1185">Reference proteome</keyword>
<dbReference type="Gene3D" id="2.10.260.10">
    <property type="match status" value="1"/>
</dbReference>
<dbReference type="EMBL" id="FOTW01000013">
    <property type="protein sequence ID" value="SFM13170.1"/>
    <property type="molecule type" value="Genomic_DNA"/>
</dbReference>
<feature type="domain" description="SpoVT-AbrB" evidence="1">
    <location>
        <begin position="6"/>
        <end position="51"/>
    </location>
</feature>
<gene>
    <name evidence="2" type="ORF">SAMN02982985_02855</name>
</gene>
<dbReference type="AlphaFoldDB" id="A0A1I4ND01"/>
<accession>A0A1I4ND01</accession>
<dbReference type="GO" id="GO:0097351">
    <property type="term" value="F:toxin sequestering activity"/>
    <property type="evidence" value="ECO:0007669"/>
    <property type="project" value="InterPro"/>
</dbReference>
<dbReference type="InterPro" id="IPR037914">
    <property type="entry name" value="SpoVT-AbrB_sf"/>
</dbReference>
<organism evidence="2 3">
    <name type="scientific">Rugamonas rubra</name>
    <dbReference type="NCBI Taxonomy" id="758825"/>
    <lineage>
        <taxon>Bacteria</taxon>
        <taxon>Pseudomonadati</taxon>
        <taxon>Pseudomonadota</taxon>
        <taxon>Betaproteobacteria</taxon>
        <taxon>Burkholderiales</taxon>
        <taxon>Oxalobacteraceae</taxon>
        <taxon>Telluria group</taxon>
        <taxon>Rugamonas</taxon>
    </lineage>
</organism>
<dbReference type="RefSeq" id="WP_093388501.1">
    <property type="nucleotide sequence ID" value="NZ_FOTW01000013.1"/>
</dbReference>
<dbReference type="InterPro" id="IPR007159">
    <property type="entry name" value="SpoVT-AbrB_dom"/>
</dbReference>
<dbReference type="PANTHER" id="PTHR40516:SF1">
    <property type="entry name" value="ANTITOXIN CHPS-RELATED"/>
    <property type="match status" value="1"/>
</dbReference>
<dbReference type="Pfam" id="PF04014">
    <property type="entry name" value="MazE_antitoxin"/>
    <property type="match status" value="1"/>
</dbReference>
<evidence type="ECO:0000259" key="1">
    <source>
        <dbReference type="SMART" id="SM00966"/>
    </source>
</evidence>
<dbReference type="InterPro" id="IPR039052">
    <property type="entry name" value="Antitox_PemI-like"/>
</dbReference>
<name>A0A1I4ND01_9BURK</name>
<evidence type="ECO:0000313" key="3">
    <source>
        <dbReference type="Proteomes" id="UP000199470"/>
    </source>
</evidence>
<evidence type="ECO:0000313" key="2">
    <source>
        <dbReference type="EMBL" id="SFM13170.1"/>
    </source>
</evidence>
<protein>
    <submittedName>
        <fullName evidence="2">Antitoxin ChpS</fullName>
    </submittedName>
</protein>
<dbReference type="PANTHER" id="PTHR40516">
    <property type="entry name" value="ANTITOXIN CHPS-RELATED"/>
    <property type="match status" value="1"/>
</dbReference>
<proteinExistence type="predicted"/>
<dbReference type="OrthoDB" id="9795766at2"/>
<dbReference type="Proteomes" id="UP000199470">
    <property type="component" value="Unassembled WGS sequence"/>
</dbReference>
<reference evidence="2 3" key="1">
    <citation type="submission" date="2016-10" db="EMBL/GenBank/DDBJ databases">
        <authorList>
            <person name="de Groot N.N."/>
        </authorList>
    </citation>
    <scope>NUCLEOTIDE SEQUENCE [LARGE SCALE GENOMIC DNA]</scope>
    <source>
        <strain evidence="2 3">ATCC 43154</strain>
    </source>
</reference>
<sequence>MELSIQKWGNRAAVRLPTELLGILKVTLGDKLSVNVQPGGILLKAARPAYSLVDLVAQCDPNAPEPADMAAWASVAPVGREIGCR</sequence>